<dbReference type="CDD" id="cd01647">
    <property type="entry name" value="RT_LTR"/>
    <property type="match status" value="1"/>
</dbReference>
<keyword evidence="3" id="KW-1185">Reference proteome</keyword>
<dbReference type="Pfam" id="PF00078">
    <property type="entry name" value="RVT_1"/>
    <property type="match status" value="1"/>
</dbReference>
<protein>
    <recommendedName>
        <fullName evidence="1">Reverse transcriptase domain-containing protein</fullName>
    </recommendedName>
</protein>
<dbReference type="EMBL" id="BTGD01000003">
    <property type="protein sequence ID" value="GMM54784.1"/>
    <property type="molecule type" value="Genomic_DNA"/>
</dbReference>
<organism evidence="2 3">
    <name type="scientific">Maudiozyma humilis</name>
    <name type="common">Sour dough yeast</name>
    <name type="synonym">Kazachstania humilis</name>
    <dbReference type="NCBI Taxonomy" id="51915"/>
    <lineage>
        <taxon>Eukaryota</taxon>
        <taxon>Fungi</taxon>
        <taxon>Dikarya</taxon>
        <taxon>Ascomycota</taxon>
        <taxon>Saccharomycotina</taxon>
        <taxon>Saccharomycetes</taxon>
        <taxon>Saccharomycetales</taxon>
        <taxon>Saccharomycetaceae</taxon>
        <taxon>Maudiozyma</taxon>
    </lineage>
</organism>
<comment type="caution">
    <text evidence="2">The sequence shown here is derived from an EMBL/GenBank/DDBJ whole genome shotgun (WGS) entry which is preliminary data.</text>
</comment>
<dbReference type="AlphaFoldDB" id="A0AAV5RW68"/>
<dbReference type="Proteomes" id="UP001377567">
    <property type="component" value="Unassembled WGS sequence"/>
</dbReference>
<name>A0AAV5RW68_MAUHU</name>
<dbReference type="Gene3D" id="3.10.10.10">
    <property type="entry name" value="HIV Type 1 Reverse Transcriptase, subunit A, domain 1"/>
    <property type="match status" value="1"/>
</dbReference>
<feature type="domain" description="Reverse transcriptase" evidence="1">
    <location>
        <begin position="4"/>
        <end position="182"/>
    </location>
</feature>
<evidence type="ECO:0000313" key="3">
    <source>
        <dbReference type="Proteomes" id="UP001377567"/>
    </source>
</evidence>
<gene>
    <name evidence="2" type="ORF">DAKH74_014000</name>
</gene>
<accession>A0AAV5RW68</accession>
<dbReference type="SUPFAM" id="SSF56672">
    <property type="entry name" value="DNA/RNA polymerases"/>
    <property type="match status" value="1"/>
</dbReference>
<dbReference type="PROSITE" id="PS50878">
    <property type="entry name" value="RT_POL"/>
    <property type="match status" value="1"/>
</dbReference>
<reference evidence="2 3" key="1">
    <citation type="journal article" date="2023" name="Elife">
        <title>Identification of key yeast species and microbe-microbe interactions impacting larval growth of Drosophila in the wild.</title>
        <authorList>
            <person name="Mure A."/>
            <person name="Sugiura Y."/>
            <person name="Maeda R."/>
            <person name="Honda K."/>
            <person name="Sakurai N."/>
            <person name="Takahashi Y."/>
            <person name="Watada M."/>
            <person name="Katoh T."/>
            <person name="Gotoh A."/>
            <person name="Gotoh Y."/>
            <person name="Taniguchi I."/>
            <person name="Nakamura K."/>
            <person name="Hayashi T."/>
            <person name="Katayama T."/>
            <person name="Uemura T."/>
            <person name="Hattori Y."/>
        </authorList>
    </citation>
    <scope>NUCLEOTIDE SEQUENCE [LARGE SCALE GENOMIC DNA]</scope>
    <source>
        <strain evidence="2 3">KH-74</strain>
    </source>
</reference>
<dbReference type="PANTHER" id="PTHR33064">
    <property type="entry name" value="POL PROTEIN"/>
    <property type="match status" value="1"/>
</dbReference>
<dbReference type="InterPro" id="IPR051320">
    <property type="entry name" value="Viral_Replic_Matur_Polypro"/>
</dbReference>
<dbReference type="InterPro" id="IPR043502">
    <property type="entry name" value="DNA/RNA_pol_sf"/>
</dbReference>
<sequence length="203" mass="23591">MVDQGIVEEVHGYCRYMSPRFFIAKRDTDKLRLVIAYRKANEHVKAIESQLPSIYDSVLTLPKSEFTVLDIRSAFYTVLLDDESREYLCFTVNGRKYRPLRAPMGYKNSAQLFAAFIDHITPAHLKDKIVIYVDDLLIMGAEETITELTKEVMIRLGEYGIRFSDQKIQYKREEIEYLGYRILKDAGNTPDVPLTGLHAWYVH</sequence>
<dbReference type="InterPro" id="IPR000477">
    <property type="entry name" value="RT_dom"/>
</dbReference>
<dbReference type="Gene3D" id="3.30.70.270">
    <property type="match status" value="1"/>
</dbReference>
<proteinExistence type="predicted"/>
<evidence type="ECO:0000313" key="2">
    <source>
        <dbReference type="EMBL" id="GMM54784.1"/>
    </source>
</evidence>
<dbReference type="PANTHER" id="PTHR33064:SF37">
    <property type="entry name" value="RIBONUCLEASE H"/>
    <property type="match status" value="1"/>
</dbReference>
<evidence type="ECO:0000259" key="1">
    <source>
        <dbReference type="PROSITE" id="PS50878"/>
    </source>
</evidence>
<dbReference type="InterPro" id="IPR043128">
    <property type="entry name" value="Rev_trsase/Diguanyl_cyclase"/>
</dbReference>